<dbReference type="EMBL" id="JBDFQZ010000011">
    <property type="protein sequence ID" value="KAK9676365.1"/>
    <property type="molecule type" value="Genomic_DNA"/>
</dbReference>
<dbReference type="Proteomes" id="UP001443914">
    <property type="component" value="Unassembled WGS sequence"/>
</dbReference>
<protein>
    <submittedName>
        <fullName evidence="1">Uncharacterized protein</fullName>
    </submittedName>
</protein>
<name>A0AAW1HIU6_SAPOF</name>
<gene>
    <name evidence="1" type="ORF">RND81_11G072400</name>
</gene>
<sequence length="103" mass="11935">MLVRYIRQKHKKAFGSNCKTDVRTMTNFYVSERWEKIVLTSTHCFCHSVLLYTSDFSSSMVSLISLLDFEPDIPCTKRMCNYHIPVTLNSYALSTNPCLTINK</sequence>
<evidence type="ECO:0000313" key="2">
    <source>
        <dbReference type="Proteomes" id="UP001443914"/>
    </source>
</evidence>
<comment type="caution">
    <text evidence="1">The sequence shown here is derived from an EMBL/GenBank/DDBJ whole genome shotgun (WGS) entry which is preliminary data.</text>
</comment>
<evidence type="ECO:0000313" key="1">
    <source>
        <dbReference type="EMBL" id="KAK9676365.1"/>
    </source>
</evidence>
<accession>A0AAW1HIU6</accession>
<keyword evidence="2" id="KW-1185">Reference proteome</keyword>
<dbReference type="AlphaFoldDB" id="A0AAW1HIU6"/>
<organism evidence="1 2">
    <name type="scientific">Saponaria officinalis</name>
    <name type="common">Common soapwort</name>
    <name type="synonym">Lychnis saponaria</name>
    <dbReference type="NCBI Taxonomy" id="3572"/>
    <lineage>
        <taxon>Eukaryota</taxon>
        <taxon>Viridiplantae</taxon>
        <taxon>Streptophyta</taxon>
        <taxon>Embryophyta</taxon>
        <taxon>Tracheophyta</taxon>
        <taxon>Spermatophyta</taxon>
        <taxon>Magnoliopsida</taxon>
        <taxon>eudicotyledons</taxon>
        <taxon>Gunneridae</taxon>
        <taxon>Pentapetalae</taxon>
        <taxon>Caryophyllales</taxon>
        <taxon>Caryophyllaceae</taxon>
        <taxon>Caryophylleae</taxon>
        <taxon>Saponaria</taxon>
    </lineage>
</organism>
<reference evidence="1" key="1">
    <citation type="submission" date="2024-03" db="EMBL/GenBank/DDBJ databases">
        <title>WGS assembly of Saponaria officinalis var. Norfolk2.</title>
        <authorList>
            <person name="Jenkins J."/>
            <person name="Shu S."/>
            <person name="Grimwood J."/>
            <person name="Barry K."/>
            <person name="Goodstein D."/>
            <person name="Schmutz J."/>
            <person name="Leebens-Mack J."/>
            <person name="Osbourn A."/>
        </authorList>
    </citation>
    <scope>NUCLEOTIDE SEQUENCE [LARGE SCALE GENOMIC DNA]</scope>
    <source>
        <strain evidence="1">JIC</strain>
    </source>
</reference>
<proteinExistence type="predicted"/>